<dbReference type="SUPFAM" id="SSF109604">
    <property type="entry name" value="HD-domain/PDEase-like"/>
    <property type="match status" value="1"/>
</dbReference>
<evidence type="ECO:0000259" key="1">
    <source>
        <dbReference type="Pfam" id="PF13023"/>
    </source>
</evidence>
<dbReference type="Gene3D" id="1.10.3210.10">
    <property type="entry name" value="Hypothetical protein af1432"/>
    <property type="match status" value="1"/>
</dbReference>
<sequence length="47" mass="5152">MCEVLGGGSTAEEIKGLWEEYENNSSVEANLVKDFDKTCEVLALESI</sequence>
<keyword evidence="3" id="KW-1185">Reference proteome</keyword>
<name>A0A453F3Y6_AEGTS</name>
<dbReference type="Proteomes" id="UP000015105">
    <property type="component" value="Chromosome 3D"/>
</dbReference>
<dbReference type="GO" id="GO:0002953">
    <property type="term" value="F:5'-deoxynucleotidase activity"/>
    <property type="evidence" value="ECO:0007669"/>
    <property type="project" value="InterPro"/>
</dbReference>
<reference evidence="2" key="3">
    <citation type="journal article" date="2017" name="Nature">
        <title>Genome sequence of the progenitor of the wheat D genome Aegilops tauschii.</title>
        <authorList>
            <person name="Luo M.C."/>
            <person name="Gu Y.Q."/>
            <person name="Puiu D."/>
            <person name="Wang H."/>
            <person name="Twardziok S.O."/>
            <person name="Deal K.R."/>
            <person name="Huo N."/>
            <person name="Zhu T."/>
            <person name="Wang L."/>
            <person name="Wang Y."/>
            <person name="McGuire P.E."/>
            <person name="Liu S."/>
            <person name="Long H."/>
            <person name="Ramasamy R.K."/>
            <person name="Rodriguez J.C."/>
            <person name="Van S.L."/>
            <person name="Yuan L."/>
            <person name="Wang Z."/>
            <person name="Xia Z."/>
            <person name="Xiao L."/>
            <person name="Anderson O.D."/>
            <person name="Ouyang S."/>
            <person name="Liang Y."/>
            <person name="Zimin A.V."/>
            <person name="Pertea G."/>
            <person name="Qi P."/>
            <person name="Bennetzen J.L."/>
            <person name="Dai X."/>
            <person name="Dawson M.W."/>
            <person name="Muller H.G."/>
            <person name="Kugler K."/>
            <person name="Rivarola-Duarte L."/>
            <person name="Spannagl M."/>
            <person name="Mayer K.F.X."/>
            <person name="Lu F.H."/>
            <person name="Bevan M.W."/>
            <person name="Leroy P."/>
            <person name="Li P."/>
            <person name="You F.M."/>
            <person name="Sun Q."/>
            <person name="Liu Z."/>
            <person name="Lyons E."/>
            <person name="Wicker T."/>
            <person name="Salzberg S.L."/>
            <person name="Devos K.M."/>
            <person name="Dvorak J."/>
        </authorList>
    </citation>
    <scope>NUCLEOTIDE SEQUENCE [LARGE SCALE GENOMIC DNA]</scope>
    <source>
        <strain evidence="2">cv. AL8/78</strain>
    </source>
</reference>
<dbReference type="PANTHER" id="PTHR11845:SF17">
    <property type="entry name" value="5'-DEOXYNUCLEOTIDASE"/>
    <property type="match status" value="1"/>
</dbReference>
<protein>
    <recommendedName>
        <fullName evidence="1">HD domain-containing protein</fullName>
    </recommendedName>
</protein>
<dbReference type="InterPro" id="IPR039356">
    <property type="entry name" value="YfbR/HDDC2"/>
</dbReference>
<reference evidence="2" key="5">
    <citation type="journal article" date="2021" name="G3 (Bethesda)">
        <title>Aegilops tauschii genome assembly Aet v5.0 features greater sequence contiguity and improved annotation.</title>
        <authorList>
            <person name="Wang L."/>
            <person name="Zhu T."/>
            <person name="Rodriguez J.C."/>
            <person name="Deal K.R."/>
            <person name="Dubcovsky J."/>
            <person name="McGuire P.E."/>
            <person name="Lux T."/>
            <person name="Spannagl M."/>
            <person name="Mayer K.F.X."/>
            <person name="Baldrich P."/>
            <person name="Meyers B.C."/>
            <person name="Huo N."/>
            <person name="Gu Y.Q."/>
            <person name="Zhou H."/>
            <person name="Devos K.M."/>
            <person name="Bennetzen J.L."/>
            <person name="Unver T."/>
            <person name="Budak H."/>
            <person name="Gulick P.J."/>
            <person name="Galiba G."/>
            <person name="Kalapos B."/>
            <person name="Nelson D.R."/>
            <person name="Li P."/>
            <person name="You F.M."/>
            <person name="Luo M.C."/>
            <person name="Dvorak J."/>
        </authorList>
    </citation>
    <scope>NUCLEOTIDE SEQUENCE [LARGE SCALE GENOMIC DNA]</scope>
    <source>
        <strain evidence="2">cv. AL8/78</strain>
    </source>
</reference>
<dbReference type="GO" id="GO:0005737">
    <property type="term" value="C:cytoplasm"/>
    <property type="evidence" value="ECO:0007669"/>
    <property type="project" value="TreeGrafter"/>
</dbReference>
<evidence type="ECO:0000313" key="3">
    <source>
        <dbReference type="Proteomes" id="UP000015105"/>
    </source>
</evidence>
<accession>A0A453F3Y6</accession>
<reference evidence="3" key="1">
    <citation type="journal article" date="2014" name="Science">
        <title>Ancient hybridizations among the ancestral genomes of bread wheat.</title>
        <authorList>
            <consortium name="International Wheat Genome Sequencing Consortium,"/>
            <person name="Marcussen T."/>
            <person name="Sandve S.R."/>
            <person name="Heier L."/>
            <person name="Spannagl M."/>
            <person name="Pfeifer M."/>
            <person name="Jakobsen K.S."/>
            <person name="Wulff B.B."/>
            <person name="Steuernagel B."/>
            <person name="Mayer K.F."/>
            <person name="Olsen O.A."/>
        </authorList>
    </citation>
    <scope>NUCLEOTIDE SEQUENCE [LARGE SCALE GENOMIC DNA]</scope>
    <source>
        <strain evidence="3">cv. AL8/78</strain>
    </source>
</reference>
<evidence type="ECO:0000313" key="2">
    <source>
        <dbReference type="EnsemblPlants" id="AET3Gv20565600.10"/>
    </source>
</evidence>
<reference evidence="3" key="2">
    <citation type="journal article" date="2017" name="Nat. Plants">
        <title>The Aegilops tauschii genome reveals multiple impacts of transposons.</title>
        <authorList>
            <person name="Zhao G."/>
            <person name="Zou C."/>
            <person name="Li K."/>
            <person name="Wang K."/>
            <person name="Li T."/>
            <person name="Gao L."/>
            <person name="Zhang X."/>
            <person name="Wang H."/>
            <person name="Yang Z."/>
            <person name="Liu X."/>
            <person name="Jiang W."/>
            <person name="Mao L."/>
            <person name="Kong X."/>
            <person name="Jiao Y."/>
            <person name="Jia J."/>
        </authorList>
    </citation>
    <scope>NUCLEOTIDE SEQUENCE [LARGE SCALE GENOMIC DNA]</scope>
    <source>
        <strain evidence="3">cv. AL8/78</strain>
    </source>
</reference>
<organism evidence="2 3">
    <name type="scientific">Aegilops tauschii subsp. strangulata</name>
    <name type="common">Goatgrass</name>
    <dbReference type="NCBI Taxonomy" id="200361"/>
    <lineage>
        <taxon>Eukaryota</taxon>
        <taxon>Viridiplantae</taxon>
        <taxon>Streptophyta</taxon>
        <taxon>Embryophyta</taxon>
        <taxon>Tracheophyta</taxon>
        <taxon>Spermatophyta</taxon>
        <taxon>Magnoliopsida</taxon>
        <taxon>Liliopsida</taxon>
        <taxon>Poales</taxon>
        <taxon>Poaceae</taxon>
        <taxon>BOP clade</taxon>
        <taxon>Pooideae</taxon>
        <taxon>Triticodae</taxon>
        <taxon>Triticeae</taxon>
        <taxon>Triticinae</taxon>
        <taxon>Aegilops</taxon>
    </lineage>
</organism>
<proteinExistence type="predicted"/>
<dbReference type="AlphaFoldDB" id="A0A453F3Y6"/>
<dbReference type="InterPro" id="IPR006674">
    <property type="entry name" value="HD_domain"/>
</dbReference>
<reference evidence="2" key="4">
    <citation type="submission" date="2019-03" db="UniProtKB">
        <authorList>
            <consortium name="EnsemblPlants"/>
        </authorList>
    </citation>
    <scope>IDENTIFICATION</scope>
</reference>
<feature type="domain" description="HD" evidence="1">
    <location>
        <begin position="7"/>
        <end position="42"/>
    </location>
</feature>
<dbReference type="Gramene" id="AET3Gv20565600.10">
    <property type="protein sequence ID" value="AET3Gv20565600.10"/>
    <property type="gene ID" value="AET3Gv20565600"/>
</dbReference>
<dbReference type="PANTHER" id="PTHR11845">
    <property type="entry name" value="5'-DEOXYNUCLEOTIDASE HDDC2"/>
    <property type="match status" value="1"/>
</dbReference>
<dbReference type="EnsemblPlants" id="AET3Gv20565600.10">
    <property type="protein sequence ID" value="AET3Gv20565600.10"/>
    <property type="gene ID" value="AET3Gv20565600"/>
</dbReference>
<dbReference type="Pfam" id="PF13023">
    <property type="entry name" value="HD_3"/>
    <property type="match status" value="1"/>
</dbReference>